<comment type="caution">
    <text evidence="1">The sequence shown here is derived from an EMBL/GenBank/DDBJ whole genome shotgun (WGS) entry which is preliminary data.</text>
</comment>
<evidence type="ECO:0000313" key="1">
    <source>
        <dbReference type="EMBL" id="KAJ9069893.1"/>
    </source>
</evidence>
<protein>
    <submittedName>
        <fullName evidence="1">Uncharacterized protein</fullName>
    </submittedName>
</protein>
<reference evidence="1" key="1">
    <citation type="submission" date="2022-04" db="EMBL/GenBank/DDBJ databases">
        <title>Genome of the entomopathogenic fungus Entomophthora muscae.</title>
        <authorList>
            <person name="Elya C."/>
            <person name="Lovett B.R."/>
            <person name="Lee E."/>
            <person name="Macias A.M."/>
            <person name="Hajek A.E."/>
            <person name="De Bivort B.L."/>
            <person name="Kasson M.T."/>
            <person name="De Fine Licht H.H."/>
            <person name="Stajich J.E."/>
        </authorList>
    </citation>
    <scope>NUCLEOTIDE SEQUENCE</scope>
    <source>
        <strain evidence="1">Berkeley</strain>
    </source>
</reference>
<name>A0ACC2T5H2_9FUNG</name>
<sequence length="368" mass="41172">MLHSLVIALFTPPSTLDAKPTGNTSPYGIFRVQLSCPAADGRCTKFQASIDLVTQFFENAFAVAKTINVQVNVIGASHRNMFSDSDLAITEVNYIFDSTPVINLPVALDKQLRSGLEDETDFVVNIDGDFSYYFPDDFGTRQDGYAILDVLAHEFLHGMGFGVLLDTEHQRPVFFYEISQGVQPSHGTIQFYTNIFMDNVYSSNNEKLTKLIYEMNTQNQIPLAKDKHETPQLLSFHQLKIDQLGKLATTPKELHFKTIHGNNVLLYSDWSYNPGASISHLDASYIGTQEMLMTSSGHHKTGVHNVESNCWNTSPFGPLTLEIMETLGYKLNPNPSFENSLHGFKSKKKSTKPSTNLSRKFPPKKLSS</sequence>
<evidence type="ECO:0000313" key="2">
    <source>
        <dbReference type="Proteomes" id="UP001165960"/>
    </source>
</evidence>
<dbReference type="EMBL" id="QTSX02003603">
    <property type="protein sequence ID" value="KAJ9069893.1"/>
    <property type="molecule type" value="Genomic_DNA"/>
</dbReference>
<gene>
    <name evidence="1" type="ORF">DSO57_1014023</name>
</gene>
<keyword evidence="2" id="KW-1185">Reference proteome</keyword>
<dbReference type="Proteomes" id="UP001165960">
    <property type="component" value="Unassembled WGS sequence"/>
</dbReference>
<organism evidence="1 2">
    <name type="scientific">Entomophthora muscae</name>
    <dbReference type="NCBI Taxonomy" id="34485"/>
    <lineage>
        <taxon>Eukaryota</taxon>
        <taxon>Fungi</taxon>
        <taxon>Fungi incertae sedis</taxon>
        <taxon>Zoopagomycota</taxon>
        <taxon>Entomophthoromycotina</taxon>
        <taxon>Entomophthoromycetes</taxon>
        <taxon>Entomophthorales</taxon>
        <taxon>Entomophthoraceae</taxon>
        <taxon>Entomophthora</taxon>
    </lineage>
</organism>
<accession>A0ACC2T5H2</accession>
<proteinExistence type="predicted"/>